<feature type="transmembrane region" description="Helical" evidence="1">
    <location>
        <begin position="43"/>
        <end position="60"/>
    </location>
</feature>
<dbReference type="Proteomes" id="UP001328107">
    <property type="component" value="Unassembled WGS sequence"/>
</dbReference>
<accession>A0AAN5CRL9</accession>
<comment type="caution">
    <text evidence="2">The sequence shown here is derived from an EMBL/GenBank/DDBJ whole genome shotgun (WGS) entry which is preliminary data.</text>
</comment>
<feature type="non-terminal residue" evidence="2">
    <location>
        <position position="1"/>
    </location>
</feature>
<feature type="non-terminal residue" evidence="2">
    <location>
        <position position="275"/>
    </location>
</feature>
<feature type="transmembrane region" description="Helical" evidence="1">
    <location>
        <begin position="80"/>
        <end position="103"/>
    </location>
</feature>
<evidence type="ECO:0000256" key="1">
    <source>
        <dbReference type="SAM" id="Phobius"/>
    </source>
</evidence>
<sequence length="275" mass="31337">FQTYYFIIALLTWHPIVLYLLFRQSGAMSKRIRWGYIANQVTLILYEWVICWMIRIYPLMPYPGLHCGGVLCGRGIHPQILLTIIAVGVILINPPFEYLLLVMHQTLVDSTNSPARLSNRTQNVMKFVFFLLLLLNMIGFGIFGVRTAKADEILRRPELAWIKDKGGEVFLFGDVGDPEKFAFECYMLASVIVVVFPFVMFLSIHSIYIIALTKKGFTDHSTRLQVRLTSVLLTQLICVFKTYALPLGIMSTIIMFGAMGMPDWLIGIGRPMLMV</sequence>
<protein>
    <recommendedName>
        <fullName evidence="4">G protein-coupled receptor</fullName>
    </recommendedName>
</protein>
<keyword evidence="3" id="KW-1185">Reference proteome</keyword>
<keyword evidence="1" id="KW-1133">Transmembrane helix</keyword>
<dbReference type="EMBL" id="BTRK01000004">
    <property type="protein sequence ID" value="GMR49461.1"/>
    <property type="molecule type" value="Genomic_DNA"/>
</dbReference>
<keyword evidence="1" id="KW-0812">Transmembrane</keyword>
<evidence type="ECO:0000313" key="3">
    <source>
        <dbReference type="Proteomes" id="UP001328107"/>
    </source>
</evidence>
<feature type="transmembrane region" description="Helical" evidence="1">
    <location>
        <begin position="224"/>
        <end position="243"/>
    </location>
</feature>
<dbReference type="AlphaFoldDB" id="A0AAN5CRL9"/>
<evidence type="ECO:0000313" key="2">
    <source>
        <dbReference type="EMBL" id="GMR49461.1"/>
    </source>
</evidence>
<feature type="transmembrane region" description="Helical" evidence="1">
    <location>
        <begin position="186"/>
        <end position="212"/>
    </location>
</feature>
<gene>
    <name evidence="2" type="ORF">PMAYCL1PPCAC_19656</name>
</gene>
<reference evidence="3" key="1">
    <citation type="submission" date="2022-10" db="EMBL/GenBank/DDBJ databases">
        <title>Genome assembly of Pristionchus species.</title>
        <authorList>
            <person name="Yoshida K."/>
            <person name="Sommer R.J."/>
        </authorList>
    </citation>
    <scope>NUCLEOTIDE SEQUENCE [LARGE SCALE GENOMIC DNA]</scope>
    <source>
        <strain evidence="3">RS5460</strain>
    </source>
</reference>
<feature type="transmembrane region" description="Helical" evidence="1">
    <location>
        <begin position="6"/>
        <end position="22"/>
    </location>
</feature>
<keyword evidence="1" id="KW-0472">Membrane</keyword>
<dbReference type="PANTHER" id="PTHR45830:SF15">
    <property type="entry name" value="SERPENTINE RECEPTOR, CLASS I"/>
    <property type="match status" value="1"/>
</dbReference>
<evidence type="ECO:0008006" key="4">
    <source>
        <dbReference type="Google" id="ProtNLM"/>
    </source>
</evidence>
<proteinExistence type="predicted"/>
<feature type="transmembrane region" description="Helical" evidence="1">
    <location>
        <begin position="124"/>
        <end position="145"/>
    </location>
</feature>
<dbReference type="PANTHER" id="PTHR45830">
    <property type="entry name" value="SERPENTINE RECEPTOR, CLASS I"/>
    <property type="match status" value="1"/>
</dbReference>
<dbReference type="Pfam" id="PF10318">
    <property type="entry name" value="7TM_GPCR_Srh"/>
    <property type="match status" value="1"/>
</dbReference>
<name>A0AAN5CRL9_9BILA</name>
<dbReference type="InterPro" id="IPR019422">
    <property type="entry name" value="7TM_GPCR_serpentine_rcpt_Srh"/>
</dbReference>
<organism evidence="2 3">
    <name type="scientific">Pristionchus mayeri</name>
    <dbReference type="NCBI Taxonomy" id="1317129"/>
    <lineage>
        <taxon>Eukaryota</taxon>
        <taxon>Metazoa</taxon>
        <taxon>Ecdysozoa</taxon>
        <taxon>Nematoda</taxon>
        <taxon>Chromadorea</taxon>
        <taxon>Rhabditida</taxon>
        <taxon>Rhabditina</taxon>
        <taxon>Diplogasteromorpha</taxon>
        <taxon>Diplogasteroidea</taxon>
        <taxon>Neodiplogasteridae</taxon>
        <taxon>Pristionchus</taxon>
    </lineage>
</organism>